<protein>
    <submittedName>
        <fullName evidence="1">Uncharacterized protein</fullName>
    </submittedName>
</protein>
<sequence length="59" mass="6873">MKEIGYDVRRFELDGEYITLEDIQHVVERTRDMPSSSSVSLVDLQMNSKAYVEVVYTND</sequence>
<dbReference type="KEGG" id="vg:77926749"/>
<organism evidence="1 2">
    <name type="scientific">Streptomyces phage Tomas</name>
    <dbReference type="NCBI Taxonomy" id="2914443"/>
    <lineage>
        <taxon>Viruses</taxon>
        <taxon>Duplodnaviria</taxon>
        <taxon>Heunggongvirae</taxon>
        <taxon>Uroviricota</taxon>
        <taxon>Caudoviricetes</taxon>
        <taxon>Stanwilliamsviridae</taxon>
        <taxon>Boydwoodruffvirinae</taxon>
        <taxon>Tomasvirus</taxon>
        <taxon>Tomasvirus tomas</taxon>
    </lineage>
</organism>
<name>A0AA49BSW6_9CAUD</name>
<reference evidence="1" key="1">
    <citation type="submission" date="2021-12" db="EMBL/GenBank/DDBJ databases">
        <authorList>
            <person name="Khadka S."/>
            <person name="Uribe D.A."/>
            <person name="Klipsch I.N."/>
            <person name="Rene S.R."/>
            <person name="Jimenez M.L."/>
            <person name="Saini B.K."/>
            <person name="Zugasti M."/>
            <person name="Bullon R.M."/>
            <person name="Sharp C.D."/>
            <person name="Kapinga K.O."/>
            <person name="Warner C.P."/>
            <person name="Sarinana J."/>
            <person name="Jimenez A."/>
            <person name="Layton S.R."/>
            <person name="Nayek S."/>
            <person name="Hughes L.E."/>
            <person name="Garlena R.A."/>
            <person name="Russell D.A."/>
            <person name="Jacobs-Sera D."/>
            <person name="Hatfull G.F."/>
        </authorList>
    </citation>
    <scope>NUCLEOTIDE SEQUENCE</scope>
</reference>
<evidence type="ECO:0000313" key="2">
    <source>
        <dbReference type="Proteomes" id="UP001202581"/>
    </source>
</evidence>
<gene>
    <name evidence="1" type="primary">29</name>
    <name evidence="1" type="ORF">SEA_TOMAS_29</name>
</gene>
<dbReference type="GeneID" id="77926749"/>
<dbReference type="Proteomes" id="UP001202581">
    <property type="component" value="Segment"/>
</dbReference>
<evidence type="ECO:0000313" key="1">
    <source>
        <dbReference type="EMBL" id="UMO76220.1"/>
    </source>
</evidence>
<dbReference type="RefSeq" id="YP_010651157.1">
    <property type="nucleotide sequence ID" value="NC_070781.1"/>
</dbReference>
<dbReference type="EMBL" id="OL829978">
    <property type="protein sequence ID" value="UMO76220.1"/>
    <property type="molecule type" value="Genomic_DNA"/>
</dbReference>
<accession>A0AA49BSW6</accession>
<proteinExistence type="predicted"/>
<keyword evidence="2" id="KW-1185">Reference proteome</keyword>